<dbReference type="InterPro" id="IPR018316">
    <property type="entry name" value="Tubulin/FtsZ_2-layer-sand-dom"/>
</dbReference>
<feature type="compositionally biased region" description="Acidic residues" evidence="7">
    <location>
        <begin position="638"/>
        <end position="655"/>
    </location>
</feature>
<dbReference type="Proteomes" id="UP001151760">
    <property type="component" value="Unassembled WGS sequence"/>
</dbReference>
<comment type="caution">
    <text evidence="9">The sequence shown here is derived from an EMBL/GenBank/DDBJ whole genome shotgun (WGS) entry which is preliminary data.</text>
</comment>
<dbReference type="SUPFAM" id="SSF55307">
    <property type="entry name" value="Tubulin C-terminal domain-like"/>
    <property type="match status" value="1"/>
</dbReference>
<evidence type="ECO:0000256" key="3">
    <source>
        <dbReference type="ARBA" id="ARBA00022490"/>
    </source>
</evidence>
<proteinExistence type="inferred from homology"/>
<dbReference type="SMART" id="SM00865">
    <property type="entry name" value="Tubulin_C"/>
    <property type="match status" value="1"/>
</dbReference>
<dbReference type="InterPro" id="IPR036525">
    <property type="entry name" value="Tubulin/FtsZ_GTPase_sf"/>
</dbReference>
<evidence type="ECO:0000313" key="9">
    <source>
        <dbReference type="EMBL" id="GJT44760.1"/>
    </source>
</evidence>
<dbReference type="Gene3D" id="3.40.50.1440">
    <property type="entry name" value="Tubulin/FtsZ, GTPase domain"/>
    <property type="match status" value="1"/>
</dbReference>
<evidence type="ECO:0000256" key="7">
    <source>
        <dbReference type="SAM" id="MobiDB-lite"/>
    </source>
</evidence>
<dbReference type="CDD" id="cd02187">
    <property type="entry name" value="beta_tubulin"/>
    <property type="match status" value="1"/>
</dbReference>
<dbReference type="InterPro" id="IPR037103">
    <property type="entry name" value="Tubulin/FtsZ-like_C"/>
</dbReference>
<evidence type="ECO:0000259" key="8">
    <source>
        <dbReference type="SMART" id="SM00865"/>
    </source>
</evidence>
<evidence type="ECO:0000256" key="6">
    <source>
        <dbReference type="ARBA" id="ARBA00023134"/>
    </source>
</evidence>
<evidence type="ECO:0000256" key="5">
    <source>
        <dbReference type="ARBA" id="ARBA00022741"/>
    </source>
</evidence>
<gene>
    <name evidence="9" type="ORF">Tco_0953475</name>
</gene>
<dbReference type="PANTHER" id="PTHR11588">
    <property type="entry name" value="TUBULIN"/>
    <property type="match status" value="1"/>
</dbReference>
<comment type="subcellular location">
    <subcellularLocation>
        <location evidence="1">Cytoplasm</location>
    </subcellularLocation>
</comment>
<evidence type="ECO:0000256" key="2">
    <source>
        <dbReference type="ARBA" id="ARBA00009636"/>
    </source>
</evidence>
<feature type="region of interest" description="Disordered" evidence="7">
    <location>
        <begin position="245"/>
        <end position="286"/>
    </location>
</feature>
<dbReference type="InterPro" id="IPR023123">
    <property type="entry name" value="Tubulin_C"/>
</dbReference>
<evidence type="ECO:0000256" key="4">
    <source>
        <dbReference type="ARBA" id="ARBA00022701"/>
    </source>
</evidence>
<keyword evidence="5" id="KW-0547">Nucleotide-binding</keyword>
<dbReference type="Gene3D" id="3.30.1330.20">
    <property type="entry name" value="Tubulin/FtsZ, C-terminal domain"/>
    <property type="match status" value="1"/>
</dbReference>
<evidence type="ECO:0000256" key="1">
    <source>
        <dbReference type="ARBA" id="ARBA00004496"/>
    </source>
</evidence>
<keyword evidence="10" id="KW-1185">Reference proteome</keyword>
<dbReference type="InterPro" id="IPR008280">
    <property type="entry name" value="Tub_FtsZ_C"/>
</dbReference>
<dbReference type="EMBL" id="BQNB010015842">
    <property type="protein sequence ID" value="GJT44760.1"/>
    <property type="molecule type" value="Genomic_DNA"/>
</dbReference>
<accession>A0ABQ5E007</accession>
<organism evidence="9 10">
    <name type="scientific">Tanacetum coccineum</name>
    <dbReference type="NCBI Taxonomy" id="301880"/>
    <lineage>
        <taxon>Eukaryota</taxon>
        <taxon>Viridiplantae</taxon>
        <taxon>Streptophyta</taxon>
        <taxon>Embryophyta</taxon>
        <taxon>Tracheophyta</taxon>
        <taxon>Spermatophyta</taxon>
        <taxon>Magnoliopsida</taxon>
        <taxon>eudicotyledons</taxon>
        <taxon>Gunneridae</taxon>
        <taxon>Pentapetalae</taxon>
        <taxon>asterids</taxon>
        <taxon>campanulids</taxon>
        <taxon>Asterales</taxon>
        <taxon>Asteraceae</taxon>
        <taxon>Asteroideae</taxon>
        <taxon>Anthemideae</taxon>
        <taxon>Anthemidinae</taxon>
        <taxon>Tanacetum</taxon>
    </lineage>
</organism>
<name>A0ABQ5E007_9ASTR</name>
<feature type="compositionally biased region" description="Low complexity" evidence="7">
    <location>
        <begin position="251"/>
        <end position="278"/>
    </location>
</feature>
<keyword evidence="4" id="KW-0493">Microtubule</keyword>
<feature type="domain" description="Tubulin/FtsZ 2-layer sandwich" evidence="8">
    <location>
        <begin position="455"/>
        <end position="592"/>
    </location>
</feature>
<feature type="region of interest" description="Disordered" evidence="7">
    <location>
        <begin position="628"/>
        <end position="655"/>
    </location>
</feature>
<keyword evidence="3" id="KW-0963">Cytoplasm</keyword>
<dbReference type="Gene3D" id="1.10.287.600">
    <property type="entry name" value="Helix hairpin bin"/>
    <property type="match status" value="1"/>
</dbReference>
<protein>
    <submittedName>
        <fullName evidence="9">Tubulin beta-2 chain</fullName>
    </submittedName>
</protein>
<comment type="similarity">
    <text evidence="2">Belongs to the tubulin family.</text>
</comment>
<evidence type="ECO:0000313" key="10">
    <source>
        <dbReference type="Proteomes" id="UP001151760"/>
    </source>
</evidence>
<dbReference type="Pfam" id="PF03953">
    <property type="entry name" value="Tubulin_C"/>
    <property type="match status" value="1"/>
</dbReference>
<reference evidence="9" key="2">
    <citation type="submission" date="2022-01" db="EMBL/GenBank/DDBJ databases">
        <authorList>
            <person name="Yamashiro T."/>
            <person name="Shiraishi A."/>
            <person name="Satake H."/>
            <person name="Nakayama K."/>
        </authorList>
    </citation>
    <scope>NUCLEOTIDE SEQUENCE</scope>
</reference>
<keyword evidence="6" id="KW-0342">GTP-binding</keyword>
<reference evidence="9" key="1">
    <citation type="journal article" date="2022" name="Int. J. Mol. Sci.">
        <title>Draft Genome of Tanacetum Coccineum: Genomic Comparison of Closely Related Tanacetum-Family Plants.</title>
        <authorList>
            <person name="Yamashiro T."/>
            <person name="Shiraishi A."/>
            <person name="Nakayama K."/>
            <person name="Satake H."/>
        </authorList>
    </citation>
    <scope>NUCLEOTIDE SEQUENCE</scope>
</reference>
<dbReference type="InterPro" id="IPR000217">
    <property type="entry name" value="Tubulin"/>
</dbReference>
<sequence>MVAYLEKSEGSERFHEIIDFLSASHIHYALTASPTIYTSLIEQFWQTAALCTIDDGVLGITATIDRKVKITVSEGSIRRHLKLEDSEGIPSLPTAEIFEQLALMGYVTTSDSLTFQKGHFSPQWKFFIHTILHCLSPKKTAWEQFSSNIATAIICLATNRTFNFSKFIFDAMVKNLDSTHKFLMYPRFIQIFLNKHQRLLFPHTRTYPTPSLTHKLFSNMKRVSKGYSGVITPLFDTMLVQHQGEEPSIQTTPETSPSKITSSPSLSSHHTSISAPSTSQPPITPTEEAAPMPYYIPFTYKNALGQVCVKLRISLNRWATWCCGLKTEKYVMSARMVECRRKLFLKPEVRELLNRHCGEIEFNSFEDLYKGQFKKKVAYDYYGLTDLDHLCDVLKYILVVGVANSSGEKWLINSFLDVIRKEVENCDCLQVGDLNHLISATMSGVTCCLRFPGQLNSDLHKMAVNLIPFPRLHFFMVGFAPLTSRGSQQYRALTIPELTQQMWDAKNMMCAADPRHGRYLTASAMFRGKMSIKEVDEQMINVQNKNSSYFVEWIPNNVKSSVCDIPPTGLSMSSTFIGNSTSIQEMFRRVSEQFTVMFKRKAFLHWYSGEGMDEMEFTEAESNMNDLVSEYQQYQDASADDDIEEEEYDEEVDEN</sequence>